<dbReference type="NCBIfam" id="NF008217">
    <property type="entry name" value="PRK10984.1"/>
    <property type="match status" value="1"/>
</dbReference>
<evidence type="ECO:0000256" key="5">
    <source>
        <dbReference type="HAMAP-Rule" id="MF_01178"/>
    </source>
</evidence>
<organism evidence="6 7">
    <name type="scientific">Jejubacter calystegiae</name>
    <dbReference type="NCBI Taxonomy" id="2579935"/>
    <lineage>
        <taxon>Bacteria</taxon>
        <taxon>Pseudomonadati</taxon>
        <taxon>Pseudomonadota</taxon>
        <taxon>Gammaproteobacteria</taxon>
        <taxon>Enterobacterales</taxon>
        <taxon>Enterobacteriaceae</taxon>
        <taxon>Jejubacter</taxon>
    </lineage>
</organism>
<keyword evidence="1 5" id="KW-0963">Cytoplasm</keyword>
<evidence type="ECO:0000256" key="4">
    <source>
        <dbReference type="ARBA" id="ARBA00023163"/>
    </source>
</evidence>
<keyword evidence="7" id="KW-1185">Reference proteome</keyword>
<name>A0A4P8YN79_9ENTR</name>
<evidence type="ECO:0000256" key="3">
    <source>
        <dbReference type="ARBA" id="ARBA00023159"/>
    </source>
</evidence>
<evidence type="ECO:0000313" key="6">
    <source>
        <dbReference type="EMBL" id="QCT20032.1"/>
    </source>
</evidence>
<evidence type="ECO:0000256" key="2">
    <source>
        <dbReference type="ARBA" id="ARBA00023015"/>
    </source>
</evidence>
<keyword evidence="4 5" id="KW-0804">Transcription</keyword>
<dbReference type="GO" id="GO:0045893">
    <property type="term" value="P:positive regulation of DNA-templated transcription"/>
    <property type="evidence" value="ECO:0007669"/>
    <property type="project" value="UniProtKB-UniRule"/>
</dbReference>
<dbReference type="Proteomes" id="UP000302163">
    <property type="component" value="Chromosome"/>
</dbReference>
<protein>
    <recommendedName>
        <fullName evidence="5">Sigma factor-binding protein Crl</fullName>
    </recommendedName>
</protein>
<dbReference type="HAMAP" id="MF_01178">
    <property type="entry name" value="Crl"/>
    <property type="match status" value="1"/>
</dbReference>
<accession>A0A4P8YN79</accession>
<dbReference type="GO" id="GO:0005737">
    <property type="term" value="C:cytoplasm"/>
    <property type="evidence" value="ECO:0007669"/>
    <property type="project" value="UniProtKB-SubCell"/>
</dbReference>
<proteinExistence type="inferred from homology"/>
<dbReference type="KEGG" id="izh:FEM41_10405"/>
<dbReference type="EMBL" id="CP040428">
    <property type="protein sequence ID" value="QCT20032.1"/>
    <property type="molecule type" value="Genomic_DNA"/>
</dbReference>
<comment type="similarity">
    <text evidence="5">Belongs to the Crl family.</text>
</comment>
<keyword evidence="2 5" id="KW-0805">Transcription regulation</keyword>
<sequence length="133" mass="15557">MTLPSGYPKSRLIKKFTALGPYIREEKCEDNRFFFDCLAVCVNVKPAPELREFWGWWMELTAVDKQFHYTWKFGLFDKEGVWVPVTIKDKEVEQKVAQALRSFHGRLEALLTELSFELVPAQGFIEEPVKIRA</sequence>
<dbReference type="InterPro" id="IPR038208">
    <property type="entry name" value="Tscrpt_reg_Crl_sf"/>
</dbReference>
<reference evidence="6 7" key="1">
    <citation type="submission" date="2019-05" db="EMBL/GenBank/DDBJ databases">
        <title>Complete genome sequence of Izhakiella calystegiae KSNA2, an endophyte isolated from beach morning glory (Calystegia soldanella).</title>
        <authorList>
            <person name="Jiang L."/>
            <person name="Jeong J.C."/>
            <person name="Kim C.Y."/>
            <person name="Kim D.H."/>
            <person name="Kim S.W."/>
            <person name="Lee j."/>
        </authorList>
    </citation>
    <scope>NUCLEOTIDE SEQUENCE [LARGE SCALE GENOMIC DNA]</scope>
    <source>
        <strain evidence="6 7">KSNA2</strain>
    </source>
</reference>
<gene>
    <name evidence="5" type="primary">crl</name>
    <name evidence="6" type="ORF">FEM41_10405</name>
</gene>
<evidence type="ECO:0000256" key="1">
    <source>
        <dbReference type="ARBA" id="ARBA00022490"/>
    </source>
</evidence>
<comment type="function">
    <text evidence="5">Binds to the sigma-S subunit of RNA polymerase, activating expression of sigma-S-regulated genes. Stimulates RNA polymerase holoenzyme formation and may bind to several other sigma factors, such as sigma-70 and sigma-32.</text>
</comment>
<dbReference type="AlphaFoldDB" id="A0A4P8YN79"/>
<evidence type="ECO:0000313" key="7">
    <source>
        <dbReference type="Proteomes" id="UP000302163"/>
    </source>
</evidence>
<dbReference type="OrthoDB" id="6428303at2"/>
<keyword evidence="3 5" id="KW-0010">Activator</keyword>
<dbReference type="Gene3D" id="3.30.310.230">
    <property type="entry name" value="Sigma factor-binding protein Crl monomer"/>
    <property type="match status" value="1"/>
</dbReference>
<dbReference type="RefSeq" id="WP_138095909.1">
    <property type="nucleotide sequence ID" value="NZ_CP040428.1"/>
</dbReference>
<dbReference type="Pfam" id="PF07417">
    <property type="entry name" value="Crl"/>
    <property type="match status" value="1"/>
</dbReference>
<dbReference type="InterPro" id="IPR009986">
    <property type="entry name" value="Tscrpt_reg_Crl"/>
</dbReference>
<comment type="subcellular location">
    <subcellularLocation>
        <location evidence="5">Cytoplasm</location>
    </subcellularLocation>
</comment>
<feature type="region of interest" description="Essential for activity" evidence="5">
    <location>
        <begin position="99"/>
        <end position="122"/>
    </location>
</feature>